<evidence type="ECO:0000256" key="14">
    <source>
        <dbReference type="PIRSR" id="PIRSR038945-1"/>
    </source>
</evidence>
<protein>
    <recommendedName>
        <fullName evidence="6 12">Threonine synthase</fullName>
        <ecNumber evidence="5 12">4.2.3.1</ecNumber>
    </recommendedName>
</protein>
<evidence type="ECO:0000256" key="3">
    <source>
        <dbReference type="ARBA" id="ARBA00004979"/>
    </source>
</evidence>
<evidence type="ECO:0000256" key="15">
    <source>
        <dbReference type="PIRSR" id="PIRSR038945-2"/>
    </source>
</evidence>
<keyword evidence="9 13" id="KW-0663">Pyridoxal phosphate</keyword>
<evidence type="ECO:0000313" key="17">
    <source>
        <dbReference type="EMBL" id="ODA90773.1"/>
    </source>
</evidence>
<dbReference type="InterPro" id="IPR050147">
    <property type="entry name" value="Ser/Thr_Dehydratase"/>
</dbReference>
<dbReference type="GO" id="GO:0030170">
    <property type="term" value="F:pyridoxal phosphate binding"/>
    <property type="evidence" value="ECO:0007669"/>
    <property type="project" value="InterPro"/>
</dbReference>
<dbReference type="GO" id="GO:0009088">
    <property type="term" value="P:threonine biosynthetic process"/>
    <property type="evidence" value="ECO:0007669"/>
    <property type="project" value="UniProtKB-UniRule"/>
</dbReference>
<reference evidence="17 18" key="1">
    <citation type="submission" date="2015-11" db="EMBL/GenBank/DDBJ databases">
        <authorList>
            <person name="Zhang Y."/>
            <person name="Guo Z."/>
        </authorList>
    </citation>
    <scope>NUCLEOTIDE SEQUENCE [LARGE SCALE GENOMIC DNA]</scope>
    <source>
        <strain evidence="18">gdw1</strain>
    </source>
</reference>
<evidence type="ECO:0000256" key="12">
    <source>
        <dbReference type="NCBIfam" id="TIGR00260"/>
    </source>
</evidence>
<dbReference type="Pfam" id="PF00291">
    <property type="entry name" value="PALP"/>
    <property type="match status" value="1"/>
</dbReference>
<dbReference type="PROSITE" id="PS00165">
    <property type="entry name" value="DEHYDRATASE_SER_THR"/>
    <property type="match status" value="1"/>
</dbReference>
<dbReference type="GO" id="GO:0004794">
    <property type="term" value="F:threonine deaminase activity"/>
    <property type="evidence" value="ECO:0007669"/>
    <property type="project" value="TreeGrafter"/>
</dbReference>
<dbReference type="FunFam" id="3.40.50.1100:FF:000013">
    <property type="entry name" value="Threonine synthase"/>
    <property type="match status" value="1"/>
</dbReference>
<evidence type="ECO:0000256" key="10">
    <source>
        <dbReference type="ARBA" id="ARBA00023239"/>
    </source>
</evidence>
<feature type="modified residue" description="N6-(pyridoxal phosphate)lysine" evidence="15">
    <location>
        <position position="69"/>
    </location>
</feature>
<dbReference type="EC" id="4.2.3.1" evidence="5 12"/>
<dbReference type="GO" id="GO:0006565">
    <property type="term" value="P:L-serine catabolic process"/>
    <property type="evidence" value="ECO:0007669"/>
    <property type="project" value="TreeGrafter"/>
</dbReference>
<dbReference type="PANTHER" id="PTHR48078">
    <property type="entry name" value="THREONINE DEHYDRATASE, MITOCHONDRIAL-RELATED"/>
    <property type="match status" value="1"/>
</dbReference>
<dbReference type="GO" id="GO:0003941">
    <property type="term" value="F:L-serine ammonia-lyase activity"/>
    <property type="evidence" value="ECO:0007669"/>
    <property type="project" value="TreeGrafter"/>
</dbReference>
<name>A0A1E2SLT7_LEIXY</name>
<dbReference type="CDD" id="cd01563">
    <property type="entry name" value="Thr-synth_1"/>
    <property type="match status" value="1"/>
</dbReference>
<dbReference type="Gene3D" id="3.40.50.1100">
    <property type="match status" value="2"/>
</dbReference>
<evidence type="ECO:0000256" key="11">
    <source>
        <dbReference type="ARBA" id="ARBA00049144"/>
    </source>
</evidence>
<evidence type="ECO:0000256" key="7">
    <source>
        <dbReference type="ARBA" id="ARBA00022605"/>
    </source>
</evidence>
<dbReference type="InterPro" id="IPR036052">
    <property type="entry name" value="TrpB-like_PALP_sf"/>
</dbReference>
<gene>
    <name evidence="17" type="ORF">ATY41_08295</name>
</gene>
<dbReference type="InterPro" id="IPR004450">
    <property type="entry name" value="Thr_synthase-like"/>
</dbReference>
<dbReference type="InterPro" id="IPR026260">
    <property type="entry name" value="Thr_Synthase_bac/arc"/>
</dbReference>
<evidence type="ECO:0000256" key="13">
    <source>
        <dbReference type="PIRNR" id="PIRNR038945"/>
    </source>
</evidence>
<feature type="binding site" evidence="14">
    <location>
        <begin position="195"/>
        <end position="199"/>
    </location>
    <ligand>
        <name>pyridoxal 5'-phosphate</name>
        <dbReference type="ChEBI" id="CHEBI:597326"/>
    </ligand>
</feature>
<dbReference type="Proteomes" id="UP000094426">
    <property type="component" value="Unassembled WGS sequence"/>
</dbReference>
<keyword evidence="10 13" id="KW-0456">Lyase</keyword>
<dbReference type="FunFam" id="3.40.50.1100:FF:000014">
    <property type="entry name" value="Threonine synthase"/>
    <property type="match status" value="1"/>
</dbReference>
<dbReference type="PANTHER" id="PTHR48078:SF6">
    <property type="entry name" value="L-THREONINE DEHYDRATASE CATABOLIC TDCB"/>
    <property type="match status" value="1"/>
</dbReference>
<dbReference type="GO" id="GO:0009097">
    <property type="term" value="P:isoleucine biosynthetic process"/>
    <property type="evidence" value="ECO:0007669"/>
    <property type="project" value="TreeGrafter"/>
</dbReference>
<feature type="binding site" evidence="14">
    <location>
        <position position="325"/>
    </location>
    <ligand>
        <name>pyridoxal 5'-phosphate</name>
        <dbReference type="ChEBI" id="CHEBI:597326"/>
    </ligand>
</feature>
<keyword evidence="7 13" id="KW-0028">Amino-acid biosynthesis</keyword>
<feature type="binding site" evidence="14">
    <location>
        <position position="95"/>
    </location>
    <ligand>
        <name>pyridoxal 5'-phosphate</name>
        <dbReference type="ChEBI" id="CHEBI:597326"/>
    </ligand>
</feature>
<evidence type="ECO:0000256" key="1">
    <source>
        <dbReference type="ARBA" id="ARBA00001933"/>
    </source>
</evidence>
<dbReference type="NCBIfam" id="TIGR00260">
    <property type="entry name" value="thrC"/>
    <property type="match status" value="1"/>
</dbReference>
<comment type="catalytic activity">
    <reaction evidence="11 13">
        <text>O-phospho-L-homoserine + H2O = L-threonine + phosphate</text>
        <dbReference type="Rhea" id="RHEA:10840"/>
        <dbReference type="ChEBI" id="CHEBI:15377"/>
        <dbReference type="ChEBI" id="CHEBI:43474"/>
        <dbReference type="ChEBI" id="CHEBI:57590"/>
        <dbReference type="ChEBI" id="CHEBI:57926"/>
        <dbReference type="EC" id="4.2.3.1"/>
    </reaction>
</comment>
<comment type="pathway">
    <text evidence="3 13">Amino-acid biosynthesis; L-threonine biosynthesis; L-threonine from L-aspartate: step 5/5.</text>
</comment>
<dbReference type="SUPFAM" id="SSF53686">
    <property type="entry name" value="Tryptophan synthase beta subunit-like PLP-dependent enzymes"/>
    <property type="match status" value="1"/>
</dbReference>
<accession>A0A1E2SLT7</accession>
<evidence type="ECO:0000256" key="6">
    <source>
        <dbReference type="ARBA" id="ARBA00018679"/>
    </source>
</evidence>
<dbReference type="GO" id="GO:0004795">
    <property type="term" value="F:threonine synthase activity"/>
    <property type="evidence" value="ECO:0007669"/>
    <property type="project" value="UniProtKB-UniRule"/>
</dbReference>
<sequence>MLPSPKPHSRQWRGVLHEYADRLSVSASTPIVTFGEGGTPLIPAPALSARTGATVYVKFEGMNPTGSFKDRGMTMAISKAVEHGAKAVICASTGNTSASAAAYAARAGVQAVVLVPEGKIAKGKLSQAIAHNGRLLQVQGTFDDCLDIARDLAASYPVHLVNSVNPDRIEGQKTAAFEIVEALGDAPDFHVVPIGNAGNYTAHHRGYTEELQRGEATKLPRMFGFQAAGSAPIVLGHPVKDPDTIATAIRIGNPASWELALNARDDSGGYFGAIADAKILEAHRILSAEAGVFVEPASAISVAGLLERSEAGVIPAGATVVLTVTGHGLKDPQWALRTADGSEVQPTFVPVDTAAVAETLGLTSNTGVSA</sequence>
<evidence type="ECO:0000259" key="16">
    <source>
        <dbReference type="Pfam" id="PF00291"/>
    </source>
</evidence>
<dbReference type="OMA" id="MWGFQAS"/>
<dbReference type="InterPro" id="IPR001926">
    <property type="entry name" value="TrpB-like_PALP"/>
</dbReference>
<evidence type="ECO:0000256" key="8">
    <source>
        <dbReference type="ARBA" id="ARBA00022697"/>
    </source>
</evidence>
<dbReference type="UniPathway" id="UPA00050">
    <property type="reaction ID" value="UER00065"/>
</dbReference>
<dbReference type="PIRSF" id="PIRSF038945">
    <property type="entry name" value="Thr_synthase"/>
    <property type="match status" value="1"/>
</dbReference>
<dbReference type="EMBL" id="LNZG01000006">
    <property type="protein sequence ID" value="ODA90773.1"/>
    <property type="molecule type" value="Genomic_DNA"/>
</dbReference>
<evidence type="ECO:0000256" key="2">
    <source>
        <dbReference type="ARBA" id="ARBA00003648"/>
    </source>
</evidence>
<evidence type="ECO:0000313" key="18">
    <source>
        <dbReference type="Proteomes" id="UP000094426"/>
    </source>
</evidence>
<organism evidence="17 18">
    <name type="scientific">Leifsonia xyli subsp. xyli</name>
    <dbReference type="NCBI Taxonomy" id="59736"/>
    <lineage>
        <taxon>Bacteria</taxon>
        <taxon>Bacillati</taxon>
        <taxon>Actinomycetota</taxon>
        <taxon>Actinomycetes</taxon>
        <taxon>Micrococcales</taxon>
        <taxon>Microbacteriaceae</taxon>
        <taxon>Leifsonia</taxon>
    </lineage>
</organism>
<evidence type="ECO:0000256" key="5">
    <source>
        <dbReference type="ARBA" id="ARBA00013028"/>
    </source>
</evidence>
<comment type="similarity">
    <text evidence="4 13">Belongs to the threonine synthase family.</text>
</comment>
<evidence type="ECO:0000256" key="4">
    <source>
        <dbReference type="ARBA" id="ARBA00005517"/>
    </source>
</evidence>
<comment type="cofactor">
    <cofactor evidence="1 13 14">
        <name>pyridoxal 5'-phosphate</name>
        <dbReference type="ChEBI" id="CHEBI:597326"/>
    </cofactor>
</comment>
<comment type="caution">
    <text evidence="17">The sequence shown here is derived from an EMBL/GenBank/DDBJ whole genome shotgun (WGS) entry which is preliminary data.</text>
</comment>
<evidence type="ECO:0000256" key="9">
    <source>
        <dbReference type="ARBA" id="ARBA00022898"/>
    </source>
</evidence>
<comment type="function">
    <text evidence="2 13">Catalyzes the gamma-elimination of phosphate from L-phosphohomoserine and the beta-addition of water to produce L-threonine.</text>
</comment>
<dbReference type="AlphaFoldDB" id="A0A1E2SLT7"/>
<proteinExistence type="inferred from homology"/>
<feature type="domain" description="Tryptophan synthase beta chain-like PALP" evidence="16">
    <location>
        <begin position="32"/>
        <end position="326"/>
    </location>
</feature>
<keyword evidence="8 13" id="KW-0791">Threonine biosynthesis</keyword>
<dbReference type="GO" id="GO:0006567">
    <property type="term" value="P:L-threonine catabolic process"/>
    <property type="evidence" value="ECO:0007669"/>
    <property type="project" value="TreeGrafter"/>
</dbReference>
<dbReference type="InterPro" id="IPR000634">
    <property type="entry name" value="Ser/Thr_deHydtase_PyrdxlP-BS"/>
</dbReference>